<sequence length="225" mass="24776">MSDPTYTLYSYFRSSCSARLRIVLNLKGIDYELQAVNLLKGDHLASDYKARNPTATVPLLVRTSGNGNVFSVGQSVAAIEYLEEIYPDSYHVLPPTSNPEARAVARALAAIIACDLQPVTNMKVMKRVRAIGGNAEQWNKEIMTEVLEAYEAAVKGWAGEYSVGDAITLADVCLLPAVWNARRYGVDLDAFPIITRISDNLGKHPAVIKAHWQNQPDTPEDLRGK</sequence>
<dbReference type="PROSITE" id="PS50405">
    <property type="entry name" value="GST_CTER"/>
    <property type="match status" value="1"/>
</dbReference>
<dbReference type="InterPro" id="IPR005955">
    <property type="entry name" value="GST_Zeta"/>
</dbReference>
<dbReference type="AlphaFoldDB" id="A0A024S3C1"/>
<dbReference type="InterPro" id="IPR040079">
    <property type="entry name" value="Glutathione_S-Trfase"/>
</dbReference>
<dbReference type="PANTHER" id="PTHR42673">
    <property type="entry name" value="MALEYLACETOACETATE ISOMERASE"/>
    <property type="match status" value="1"/>
</dbReference>
<accession>A0A024S3C1</accession>
<organism evidence="4 5">
    <name type="scientific">Hypocrea jecorina (strain ATCC 56765 / BCRC 32924 / NRRL 11460 / Rut C-30)</name>
    <name type="common">Trichoderma reesei</name>
    <dbReference type="NCBI Taxonomy" id="1344414"/>
    <lineage>
        <taxon>Eukaryota</taxon>
        <taxon>Fungi</taxon>
        <taxon>Dikarya</taxon>
        <taxon>Ascomycota</taxon>
        <taxon>Pezizomycotina</taxon>
        <taxon>Sordariomycetes</taxon>
        <taxon>Hypocreomycetidae</taxon>
        <taxon>Hypocreales</taxon>
        <taxon>Hypocreaceae</taxon>
        <taxon>Trichoderma</taxon>
    </lineage>
</organism>
<dbReference type="GO" id="GO:0005739">
    <property type="term" value="C:mitochondrion"/>
    <property type="evidence" value="ECO:0007669"/>
    <property type="project" value="TreeGrafter"/>
</dbReference>
<dbReference type="OrthoDB" id="202840at2759"/>
<dbReference type="FunFam" id="1.20.1050.10:FF:000010">
    <property type="entry name" value="Maleylacetoacetate isomerase isoform 1"/>
    <property type="match status" value="1"/>
</dbReference>
<protein>
    <submittedName>
        <fullName evidence="4">Maleylacetoacetate isomerase</fullName>
    </submittedName>
</protein>
<dbReference type="Pfam" id="PF13409">
    <property type="entry name" value="GST_N_2"/>
    <property type="match status" value="1"/>
</dbReference>
<feature type="domain" description="GST N-terminal" evidence="2">
    <location>
        <begin position="4"/>
        <end position="90"/>
    </location>
</feature>
<dbReference type="Gene3D" id="1.20.1050.10">
    <property type="match status" value="1"/>
</dbReference>
<dbReference type="SFLD" id="SFLDS00019">
    <property type="entry name" value="Glutathione_Transferase_(cytos"/>
    <property type="match status" value="1"/>
</dbReference>
<comment type="similarity">
    <text evidence="1">Belongs to the GST superfamily. Zeta family.</text>
</comment>
<dbReference type="GO" id="GO:0006749">
    <property type="term" value="P:glutathione metabolic process"/>
    <property type="evidence" value="ECO:0007669"/>
    <property type="project" value="TreeGrafter"/>
</dbReference>
<dbReference type="SUPFAM" id="SSF47616">
    <property type="entry name" value="GST C-terminal domain-like"/>
    <property type="match status" value="1"/>
</dbReference>
<dbReference type="Pfam" id="PF00043">
    <property type="entry name" value="GST_C"/>
    <property type="match status" value="1"/>
</dbReference>
<dbReference type="InterPro" id="IPR010987">
    <property type="entry name" value="Glutathione-S-Trfase_C-like"/>
</dbReference>
<evidence type="ECO:0000313" key="5">
    <source>
        <dbReference type="Proteomes" id="UP000024376"/>
    </source>
</evidence>
<evidence type="ECO:0000259" key="3">
    <source>
        <dbReference type="PROSITE" id="PS50405"/>
    </source>
</evidence>
<dbReference type="InterPro" id="IPR036282">
    <property type="entry name" value="Glutathione-S-Trfase_C_sf"/>
</dbReference>
<evidence type="ECO:0000259" key="2">
    <source>
        <dbReference type="PROSITE" id="PS50404"/>
    </source>
</evidence>
<dbReference type="NCBIfam" id="TIGR01262">
    <property type="entry name" value="maiA"/>
    <property type="match status" value="1"/>
</dbReference>
<dbReference type="GO" id="GO:0004364">
    <property type="term" value="F:glutathione transferase activity"/>
    <property type="evidence" value="ECO:0007669"/>
    <property type="project" value="TreeGrafter"/>
</dbReference>
<dbReference type="GO" id="GO:0006559">
    <property type="term" value="P:L-phenylalanine catabolic process"/>
    <property type="evidence" value="ECO:0007669"/>
    <property type="project" value="TreeGrafter"/>
</dbReference>
<dbReference type="SUPFAM" id="SSF52833">
    <property type="entry name" value="Thioredoxin-like"/>
    <property type="match status" value="1"/>
</dbReference>
<name>A0A024S3C1_HYPJR</name>
<dbReference type="Gene3D" id="3.40.30.10">
    <property type="entry name" value="Glutaredoxin"/>
    <property type="match status" value="1"/>
</dbReference>
<feature type="domain" description="GST C-terminal" evidence="3">
    <location>
        <begin position="98"/>
        <end position="220"/>
    </location>
</feature>
<keyword evidence="4" id="KW-0413">Isomerase</keyword>
<dbReference type="InterPro" id="IPR036249">
    <property type="entry name" value="Thioredoxin-like_sf"/>
</dbReference>
<proteinExistence type="inferred from homology"/>
<dbReference type="GO" id="GO:0016034">
    <property type="term" value="F:maleylacetoacetate isomerase activity"/>
    <property type="evidence" value="ECO:0007669"/>
    <property type="project" value="TreeGrafter"/>
</dbReference>
<dbReference type="PROSITE" id="PS50404">
    <property type="entry name" value="GST_NTER"/>
    <property type="match status" value="1"/>
</dbReference>
<dbReference type="InterPro" id="IPR004046">
    <property type="entry name" value="GST_C"/>
</dbReference>
<dbReference type="PANTHER" id="PTHR42673:SF4">
    <property type="entry name" value="MALEYLACETOACETATE ISOMERASE"/>
    <property type="match status" value="1"/>
</dbReference>
<evidence type="ECO:0000313" key="4">
    <source>
        <dbReference type="EMBL" id="ETR99823.1"/>
    </source>
</evidence>
<dbReference type="HOGENOM" id="CLU_011226_20_0_1"/>
<dbReference type="EMBL" id="KI911155">
    <property type="protein sequence ID" value="ETR99823.1"/>
    <property type="molecule type" value="Genomic_DNA"/>
</dbReference>
<dbReference type="InterPro" id="IPR004045">
    <property type="entry name" value="Glutathione_S-Trfase_N"/>
</dbReference>
<evidence type="ECO:0000256" key="1">
    <source>
        <dbReference type="ARBA" id="ARBA00010007"/>
    </source>
</evidence>
<dbReference type="Proteomes" id="UP000024376">
    <property type="component" value="Unassembled WGS sequence"/>
</dbReference>
<dbReference type="SFLD" id="SFLDG00358">
    <property type="entry name" value="Main_(cytGST)"/>
    <property type="match status" value="1"/>
</dbReference>
<reference evidence="5" key="1">
    <citation type="journal article" date="2013" name="Ind. Biotechnol.">
        <title>Comparative genomics analysis of Trichoderma reesei strains.</title>
        <authorList>
            <person name="Koike H."/>
            <person name="Aerts A."/>
            <person name="LaButti K."/>
            <person name="Grigoriev I.V."/>
            <person name="Baker S.E."/>
        </authorList>
    </citation>
    <scope>NUCLEOTIDE SEQUENCE [LARGE SCALE GENOMIC DNA]</scope>
    <source>
        <strain evidence="5">ATCC 56765 / BCRC 32924 / NRRL 11460 / Rut C-30</strain>
    </source>
</reference>
<gene>
    <name evidence="4" type="ORF">M419DRAFT_102011</name>
</gene>
<dbReference type="KEGG" id="trr:M419DRAFT_102011"/>